<evidence type="ECO:0000313" key="4">
    <source>
        <dbReference type="Proteomes" id="UP000054549"/>
    </source>
</evidence>
<accession>A0A0C2WYD1</accession>
<feature type="region of interest" description="Disordered" evidence="1">
    <location>
        <begin position="326"/>
        <end position="347"/>
    </location>
</feature>
<protein>
    <recommendedName>
        <fullName evidence="2">AMP-dependent synthetase/ligase domain-containing protein</fullName>
    </recommendedName>
</protein>
<dbReference type="InterPro" id="IPR045851">
    <property type="entry name" value="AMP-bd_C_sf"/>
</dbReference>
<dbReference type="Gene3D" id="3.30.300.30">
    <property type="match status" value="1"/>
</dbReference>
<keyword evidence="4" id="KW-1185">Reference proteome</keyword>
<dbReference type="OrthoDB" id="1898221at2759"/>
<feature type="compositionally biased region" description="Polar residues" evidence="1">
    <location>
        <begin position="329"/>
        <end position="338"/>
    </location>
</feature>
<dbReference type="InParanoid" id="A0A0C2WYD1"/>
<evidence type="ECO:0000256" key="1">
    <source>
        <dbReference type="SAM" id="MobiDB-lite"/>
    </source>
</evidence>
<dbReference type="InterPro" id="IPR000873">
    <property type="entry name" value="AMP-dep_synth/lig_dom"/>
</dbReference>
<feature type="domain" description="AMP-dependent synthetase/ligase" evidence="2">
    <location>
        <begin position="298"/>
        <end position="391"/>
    </location>
</feature>
<name>A0A0C2WYD1_AMAMK</name>
<evidence type="ECO:0000313" key="3">
    <source>
        <dbReference type="EMBL" id="KIL66827.1"/>
    </source>
</evidence>
<sequence>MVFAIFRASRVYCTIITTRLSHHAHLKSPYPDTPEFPESNATLLLRPGQAQWSDESRGRGFKDFVQRVKWAATALGSPVDKGGLGLSSDNGDMIGIMSGNCMPHCELNAKRDSQDYITFAQACFYIMTPFALISSYSKPFELKNTLALSRATCLFIDEKFLSMALPIAKEIGLPSTMIFIMTGDAPGHKNFSQLIDEARTKKLEYCCFKSVMISHGNLLGVISQNSLLAEQGQKSTKSNELLRVSAFLSQPHASSVMYILLMLLSPTPTIMSPRNIDIALDLISKHRPKLANADLITAVGSGAAYLSPKLAEKLFSFLPQKVDFMEGPSRTQTASPSPGSLGGRLNPKQGSTGVLLPNLIARIVREDGTEADVNEVGELWIKGPTVSLGYWNNEKANKETFVDGWLKTGDKFRVDEDGYFLLGCELSVTLSFTGRAKLIEDVTVAGVSGDRTLDEQVIVLTDEGKKLAEAIVRKELERWSQENPSKYKWLRGGIEIMNEISKSPTGKALRKELQDMFEQRLVYTKKAMSKL</sequence>
<dbReference type="SUPFAM" id="SSF56801">
    <property type="entry name" value="Acetyl-CoA synthetase-like"/>
    <property type="match status" value="1"/>
</dbReference>
<reference evidence="3 4" key="1">
    <citation type="submission" date="2014-04" db="EMBL/GenBank/DDBJ databases">
        <title>Evolutionary Origins and Diversification of the Mycorrhizal Mutualists.</title>
        <authorList>
            <consortium name="DOE Joint Genome Institute"/>
            <consortium name="Mycorrhizal Genomics Consortium"/>
            <person name="Kohler A."/>
            <person name="Kuo A."/>
            <person name="Nagy L.G."/>
            <person name="Floudas D."/>
            <person name="Copeland A."/>
            <person name="Barry K.W."/>
            <person name="Cichocki N."/>
            <person name="Veneault-Fourrey C."/>
            <person name="LaButti K."/>
            <person name="Lindquist E.A."/>
            <person name="Lipzen A."/>
            <person name="Lundell T."/>
            <person name="Morin E."/>
            <person name="Murat C."/>
            <person name="Riley R."/>
            <person name="Ohm R."/>
            <person name="Sun H."/>
            <person name="Tunlid A."/>
            <person name="Henrissat B."/>
            <person name="Grigoriev I.V."/>
            <person name="Hibbett D.S."/>
            <person name="Martin F."/>
        </authorList>
    </citation>
    <scope>NUCLEOTIDE SEQUENCE [LARGE SCALE GENOMIC DNA]</scope>
    <source>
        <strain evidence="3 4">Koide BX008</strain>
    </source>
</reference>
<dbReference type="Proteomes" id="UP000054549">
    <property type="component" value="Unassembled WGS sequence"/>
</dbReference>
<dbReference type="Gene3D" id="3.40.50.12780">
    <property type="entry name" value="N-terminal domain of ligase-like"/>
    <property type="match status" value="1"/>
</dbReference>
<gene>
    <name evidence="3" type="ORF">M378DRAFT_177653</name>
</gene>
<dbReference type="PANTHER" id="PTHR24096">
    <property type="entry name" value="LONG-CHAIN-FATTY-ACID--COA LIGASE"/>
    <property type="match status" value="1"/>
</dbReference>
<dbReference type="AlphaFoldDB" id="A0A0C2WYD1"/>
<dbReference type="PANTHER" id="PTHR24096:SF422">
    <property type="entry name" value="BCDNA.GH02901"/>
    <property type="match status" value="1"/>
</dbReference>
<dbReference type="GO" id="GO:0016405">
    <property type="term" value="F:CoA-ligase activity"/>
    <property type="evidence" value="ECO:0007669"/>
    <property type="project" value="TreeGrafter"/>
</dbReference>
<dbReference type="STRING" id="946122.A0A0C2WYD1"/>
<dbReference type="Pfam" id="PF00501">
    <property type="entry name" value="AMP-binding"/>
    <property type="match status" value="1"/>
</dbReference>
<evidence type="ECO:0000259" key="2">
    <source>
        <dbReference type="Pfam" id="PF00501"/>
    </source>
</evidence>
<dbReference type="HOGENOM" id="CLU_000022_59_2_1"/>
<dbReference type="InterPro" id="IPR042099">
    <property type="entry name" value="ANL_N_sf"/>
</dbReference>
<dbReference type="EMBL" id="KN818234">
    <property type="protein sequence ID" value="KIL66827.1"/>
    <property type="molecule type" value="Genomic_DNA"/>
</dbReference>
<proteinExistence type="predicted"/>
<organism evidence="3 4">
    <name type="scientific">Amanita muscaria (strain Koide BX008)</name>
    <dbReference type="NCBI Taxonomy" id="946122"/>
    <lineage>
        <taxon>Eukaryota</taxon>
        <taxon>Fungi</taxon>
        <taxon>Dikarya</taxon>
        <taxon>Basidiomycota</taxon>
        <taxon>Agaricomycotina</taxon>
        <taxon>Agaricomycetes</taxon>
        <taxon>Agaricomycetidae</taxon>
        <taxon>Agaricales</taxon>
        <taxon>Pluteineae</taxon>
        <taxon>Amanitaceae</taxon>
        <taxon>Amanita</taxon>
    </lineage>
</organism>